<keyword evidence="2" id="KW-1185">Reference proteome</keyword>
<reference evidence="1 2" key="1">
    <citation type="journal article" date="2019" name="Nat. Ecol. Evol.">
        <title>Megaphylogeny resolves global patterns of mushroom evolution.</title>
        <authorList>
            <person name="Varga T."/>
            <person name="Krizsan K."/>
            <person name="Foldi C."/>
            <person name="Dima B."/>
            <person name="Sanchez-Garcia M."/>
            <person name="Sanchez-Ramirez S."/>
            <person name="Szollosi G.J."/>
            <person name="Szarkandi J.G."/>
            <person name="Papp V."/>
            <person name="Albert L."/>
            <person name="Andreopoulos W."/>
            <person name="Angelini C."/>
            <person name="Antonin V."/>
            <person name="Barry K.W."/>
            <person name="Bougher N.L."/>
            <person name="Buchanan P."/>
            <person name="Buyck B."/>
            <person name="Bense V."/>
            <person name="Catcheside P."/>
            <person name="Chovatia M."/>
            <person name="Cooper J."/>
            <person name="Damon W."/>
            <person name="Desjardin D."/>
            <person name="Finy P."/>
            <person name="Geml J."/>
            <person name="Haridas S."/>
            <person name="Hughes K."/>
            <person name="Justo A."/>
            <person name="Karasinski D."/>
            <person name="Kautmanova I."/>
            <person name="Kiss B."/>
            <person name="Kocsube S."/>
            <person name="Kotiranta H."/>
            <person name="LaButti K.M."/>
            <person name="Lechner B.E."/>
            <person name="Liimatainen K."/>
            <person name="Lipzen A."/>
            <person name="Lukacs Z."/>
            <person name="Mihaltcheva S."/>
            <person name="Morgado L.N."/>
            <person name="Niskanen T."/>
            <person name="Noordeloos M.E."/>
            <person name="Ohm R.A."/>
            <person name="Ortiz-Santana B."/>
            <person name="Ovrebo C."/>
            <person name="Racz N."/>
            <person name="Riley R."/>
            <person name="Savchenko A."/>
            <person name="Shiryaev A."/>
            <person name="Soop K."/>
            <person name="Spirin V."/>
            <person name="Szebenyi C."/>
            <person name="Tomsovsky M."/>
            <person name="Tulloss R.E."/>
            <person name="Uehling J."/>
            <person name="Grigoriev I.V."/>
            <person name="Vagvolgyi C."/>
            <person name="Papp T."/>
            <person name="Martin F.M."/>
            <person name="Miettinen O."/>
            <person name="Hibbett D.S."/>
            <person name="Nagy L.G."/>
        </authorList>
    </citation>
    <scope>NUCLEOTIDE SEQUENCE [LARGE SCALE GENOMIC DNA]</scope>
    <source>
        <strain evidence="1 2">HHB13444</strain>
    </source>
</reference>
<name>A0A5C3PB75_9APHY</name>
<evidence type="ECO:0000313" key="1">
    <source>
        <dbReference type="EMBL" id="TFK85878.1"/>
    </source>
</evidence>
<gene>
    <name evidence="1" type="ORF">K466DRAFT_173540</name>
</gene>
<evidence type="ECO:0000313" key="2">
    <source>
        <dbReference type="Proteomes" id="UP000308197"/>
    </source>
</evidence>
<protein>
    <submittedName>
        <fullName evidence="1">Uncharacterized protein</fullName>
    </submittedName>
</protein>
<dbReference type="AlphaFoldDB" id="A0A5C3PB75"/>
<accession>A0A5C3PB75</accession>
<proteinExistence type="predicted"/>
<dbReference type="Proteomes" id="UP000308197">
    <property type="component" value="Unassembled WGS sequence"/>
</dbReference>
<dbReference type="InParanoid" id="A0A5C3PB75"/>
<dbReference type="EMBL" id="ML211228">
    <property type="protein sequence ID" value="TFK85878.1"/>
    <property type="molecule type" value="Genomic_DNA"/>
</dbReference>
<sequence>MHPFTQDTAIATALPTSSTTAACTFCVSTPYVARTYLSLLAWEATTRTCDDSRATGACLELAYNDRGPSLCAPMSERRMSSATIVGRTRHPQG</sequence>
<organism evidence="1 2">
    <name type="scientific">Polyporus arcularius HHB13444</name>
    <dbReference type="NCBI Taxonomy" id="1314778"/>
    <lineage>
        <taxon>Eukaryota</taxon>
        <taxon>Fungi</taxon>
        <taxon>Dikarya</taxon>
        <taxon>Basidiomycota</taxon>
        <taxon>Agaricomycotina</taxon>
        <taxon>Agaricomycetes</taxon>
        <taxon>Polyporales</taxon>
        <taxon>Polyporaceae</taxon>
        <taxon>Polyporus</taxon>
    </lineage>
</organism>